<name>A0ACB0K541_TRIPR</name>
<accession>A0ACB0K541</accession>
<gene>
    <name evidence="1" type="ORF">MILVUS5_LOCUS18965</name>
</gene>
<dbReference type="EMBL" id="CASHSV030000121">
    <property type="protein sequence ID" value="CAJ2651313.1"/>
    <property type="molecule type" value="Genomic_DNA"/>
</dbReference>
<protein>
    <submittedName>
        <fullName evidence="1">Uncharacterized protein</fullName>
    </submittedName>
</protein>
<organism evidence="1 2">
    <name type="scientific">Trifolium pratense</name>
    <name type="common">Red clover</name>
    <dbReference type="NCBI Taxonomy" id="57577"/>
    <lineage>
        <taxon>Eukaryota</taxon>
        <taxon>Viridiplantae</taxon>
        <taxon>Streptophyta</taxon>
        <taxon>Embryophyta</taxon>
        <taxon>Tracheophyta</taxon>
        <taxon>Spermatophyta</taxon>
        <taxon>Magnoliopsida</taxon>
        <taxon>eudicotyledons</taxon>
        <taxon>Gunneridae</taxon>
        <taxon>Pentapetalae</taxon>
        <taxon>rosids</taxon>
        <taxon>fabids</taxon>
        <taxon>Fabales</taxon>
        <taxon>Fabaceae</taxon>
        <taxon>Papilionoideae</taxon>
        <taxon>50 kb inversion clade</taxon>
        <taxon>NPAAA clade</taxon>
        <taxon>Hologalegina</taxon>
        <taxon>IRL clade</taxon>
        <taxon>Trifolieae</taxon>
        <taxon>Trifolium</taxon>
    </lineage>
</organism>
<proteinExistence type="predicted"/>
<sequence length="392" mass="44039">MRLLQLLEMSRKRRKFMHLLTFFLWILLGLLSLLCSLKRLDVYIHDYFLKRKLNATAKTFMSETKVSTDPVAIDAPGGFLFEWWSVFWDIFISRTNEKHSEAAAAYIETQQTKAREQLQMQQMQLMQQRNVQLQRRDPNHPALSGLGGSLNAINSEGMLGQPPASVLAMKMYEERMKHPHSMDSEASPNLIDANRMALLNQQQVIKVSWFMDIKGDVNIGAGPKNLPLDTSVYRQAILQSKSGLGSAGLNQGVTSLPLKGWPLTGIDQLRPGLGVQVQKPNLTPQNQYLLASQQQQVLAQAQAQNSLGNSNYGDMDPRILSGLPRGSLNVKDGQSNRNDGTISSQMQSGSPKMKMTQSQQSLSQQQEQLQQNQLQQEIATKSTNFEIKKLTR</sequence>
<dbReference type="Proteomes" id="UP001177021">
    <property type="component" value="Unassembled WGS sequence"/>
</dbReference>
<reference evidence="1" key="1">
    <citation type="submission" date="2023-10" db="EMBL/GenBank/DDBJ databases">
        <authorList>
            <person name="Rodriguez Cubillos JULIANA M."/>
            <person name="De Vega J."/>
        </authorList>
    </citation>
    <scope>NUCLEOTIDE SEQUENCE</scope>
</reference>
<evidence type="ECO:0000313" key="2">
    <source>
        <dbReference type="Proteomes" id="UP001177021"/>
    </source>
</evidence>
<evidence type="ECO:0000313" key="1">
    <source>
        <dbReference type="EMBL" id="CAJ2651313.1"/>
    </source>
</evidence>
<keyword evidence="2" id="KW-1185">Reference proteome</keyword>
<comment type="caution">
    <text evidence="1">The sequence shown here is derived from an EMBL/GenBank/DDBJ whole genome shotgun (WGS) entry which is preliminary data.</text>
</comment>